<sequence>MEPTRLCDLIHYQAAQFPLERAFGHRVDGQWKYYSTQEIIDLGNKVSRGLLKLGVKKGDRIGVAVTQNRTEWTILDVGIQQIGAINVPVYPTITSEDYTYIFNDSETRFCFVGGGDLYEKVKKAQAGVPTLQEVYSFDKKEGQPYWESIFSDEGQADVDARMALIKPEELATIIYTSGTTGVPKGVMLSNHNIISNIMAGRHAFPFSTGDTALSFLPICHVYERVVIYLYMLNGISAVYTGTDNLGGESGDLMAVKPHFFTTVPRLLEKVYERIYNKGLELTGIKKKLFFWALKLTEEYHFEYKPTGWKAIQWKIADKLIFSKWRAALGGQLKGITTGAAACPRRIAQVFSAAGIPIREGYGLTETSPVLTLNLFQPNGAMLGTVGPIIEKVELYIDESDGIYRPGEGEILAYGPNVMMGYYKKPEATAAVMKTINGKTWFCTGDVGKLVDGPGGKKYLQITDRKKELLKTSGGKYVAPTPIESKFRENFLIEQMMVVGEQRKFVSALIVPAEPALKDWCQEHQVEWSTFAEMIHHPKVIAKFQEIVDEMNPSFSHIDQIKQFRLLDKVWEPVKSDGSEAELTPTMKLKRRVILEKYSGVIEEIYAE</sequence>
<gene>
    <name evidence="4" type="ordered locus">Halhy_3335</name>
</gene>
<dbReference type="GO" id="GO:0016020">
    <property type="term" value="C:membrane"/>
    <property type="evidence" value="ECO:0007669"/>
    <property type="project" value="TreeGrafter"/>
</dbReference>
<keyword evidence="2" id="KW-0067">ATP-binding</keyword>
<keyword evidence="5" id="KW-1185">Reference proteome</keyword>
<dbReference type="eggNOG" id="COG1022">
    <property type="taxonomic scope" value="Bacteria"/>
</dbReference>
<keyword evidence="4" id="KW-0436">Ligase</keyword>
<name>F4KUB2_HALH1</name>
<evidence type="ECO:0000259" key="3">
    <source>
        <dbReference type="Pfam" id="PF00501"/>
    </source>
</evidence>
<evidence type="ECO:0000313" key="5">
    <source>
        <dbReference type="Proteomes" id="UP000008461"/>
    </source>
</evidence>
<accession>F4KUB2</accession>
<dbReference type="STRING" id="760192.Halhy_3335"/>
<dbReference type="InterPro" id="IPR000873">
    <property type="entry name" value="AMP-dep_synth/lig_dom"/>
</dbReference>
<dbReference type="EMBL" id="CP002691">
    <property type="protein sequence ID" value="AEE51194.1"/>
    <property type="molecule type" value="Genomic_DNA"/>
</dbReference>
<dbReference type="CDD" id="cd05907">
    <property type="entry name" value="VL_LC_FACS_like"/>
    <property type="match status" value="1"/>
</dbReference>
<dbReference type="PANTHER" id="PTHR43272:SF33">
    <property type="entry name" value="AMP-BINDING DOMAIN-CONTAINING PROTEIN-RELATED"/>
    <property type="match status" value="1"/>
</dbReference>
<dbReference type="Pfam" id="PF00501">
    <property type="entry name" value="AMP-binding"/>
    <property type="match status" value="1"/>
</dbReference>
<dbReference type="HOGENOM" id="CLU_000022_45_5_10"/>
<dbReference type="OrthoDB" id="9803968at2"/>
<evidence type="ECO:0000256" key="1">
    <source>
        <dbReference type="ARBA" id="ARBA00022741"/>
    </source>
</evidence>
<dbReference type="GO" id="GO:0005524">
    <property type="term" value="F:ATP binding"/>
    <property type="evidence" value="ECO:0007669"/>
    <property type="project" value="UniProtKB-KW"/>
</dbReference>
<organism evidence="4 5">
    <name type="scientific">Haliscomenobacter hydrossis (strain ATCC 27775 / DSM 1100 / LMG 10767 / O)</name>
    <dbReference type="NCBI Taxonomy" id="760192"/>
    <lineage>
        <taxon>Bacteria</taxon>
        <taxon>Pseudomonadati</taxon>
        <taxon>Bacteroidota</taxon>
        <taxon>Saprospiria</taxon>
        <taxon>Saprospirales</taxon>
        <taxon>Haliscomenobacteraceae</taxon>
        <taxon>Haliscomenobacter</taxon>
    </lineage>
</organism>
<dbReference type="Pfam" id="PF23562">
    <property type="entry name" value="AMP-binding_C_3"/>
    <property type="match status" value="1"/>
</dbReference>
<evidence type="ECO:0000313" key="4">
    <source>
        <dbReference type="EMBL" id="AEE51194.1"/>
    </source>
</evidence>
<dbReference type="RefSeq" id="WP_013765735.1">
    <property type="nucleotide sequence ID" value="NC_015510.1"/>
</dbReference>
<reference key="2">
    <citation type="submission" date="2011-04" db="EMBL/GenBank/DDBJ databases">
        <title>Complete sequence of chromosome of Haliscomenobacter hydrossis DSM 1100.</title>
        <authorList>
            <consortium name="US DOE Joint Genome Institute (JGI-PGF)"/>
            <person name="Lucas S."/>
            <person name="Han J."/>
            <person name="Lapidus A."/>
            <person name="Bruce D."/>
            <person name="Goodwin L."/>
            <person name="Pitluck S."/>
            <person name="Peters L."/>
            <person name="Kyrpides N."/>
            <person name="Mavromatis K."/>
            <person name="Ivanova N."/>
            <person name="Ovchinnikova G."/>
            <person name="Pagani I."/>
            <person name="Daligault H."/>
            <person name="Detter J.C."/>
            <person name="Han C."/>
            <person name="Land M."/>
            <person name="Hauser L."/>
            <person name="Markowitz V."/>
            <person name="Cheng J.-F."/>
            <person name="Hugenholtz P."/>
            <person name="Woyke T."/>
            <person name="Wu D."/>
            <person name="Verbarg S."/>
            <person name="Frueling A."/>
            <person name="Brambilla E."/>
            <person name="Klenk H.-P."/>
            <person name="Eisen J.A."/>
        </authorList>
    </citation>
    <scope>NUCLEOTIDE SEQUENCE</scope>
    <source>
        <strain>DSM 1100</strain>
    </source>
</reference>
<dbReference type="GO" id="GO:0004467">
    <property type="term" value="F:long-chain fatty acid-CoA ligase activity"/>
    <property type="evidence" value="ECO:0007669"/>
    <property type="project" value="UniProtKB-EC"/>
</dbReference>
<dbReference type="PANTHER" id="PTHR43272">
    <property type="entry name" value="LONG-CHAIN-FATTY-ACID--COA LIGASE"/>
    <property type="match status" value="1"/>
</dbReference>
<dbReference type="PROSITE" id="PS00455">
    <property type="entry name" value="AMP_BINDING"/>
    <property type="match status" value="1"/>
</dbReference>
<protein>
    <submittedName>
        <fullName evidence="4">Long-chain-fatty-acid--CoA ligase</fullName>
        <ecNumber evidence="4">6.2.1.3</ecNumber>
    </submittedName>
</protein>
<dbReference type="SUPFAM" id="SSF56801">
    <property type="entry name" value="Acetyl-CoA synthetase-like"/>
    <property type="match status" value="1"/>
</dbReference>
<reference evidence="4 5" key="1">
    <citation type="journal article" date="2011" name="Stand. Genomic Sci.">
        <title>Complete genome sequence of Haliscomenobacter hydrossis type strain (O).</title>
        <authorList>
            <consortium name="US DOE Joint Genome Institute (JGI-PGF)"/>
            <person name="Daligault H."/>
            <person name="Lapidus A."/>
            <person name="Zeytun A."/>
            <person name="Nolan M."/>
            <person name="Lucas S."/>
            <person name="Del Rio T.G."/>
            <person name="Tice H."/>
            <person name="Cheng J.F."/>
            <person name="Tapia R."/>
            <person name="Han C."/>
            <person name="Goodwin L."/>
            <person name="Pitluck S."/>
            <person name="Liolios K."/>
            <person name="Pagani I."/>
            <person name="Ivanova N."/>
            <person name="Huntemann M."/>
            <person name="Mavromatis K."/>
            <person name="Mikhailova N."/>
            <person name="Pati A."/>
            <person name="Chen A."/>
            <person name="Palaniappan K."/>
            <person name="Land M."/>
            <person name="Hauser L."/>
            <person name="Brambilla E.M."/>
            <person name="Rohde M."/>
            <person name="Verbarg S."/>
            <person name="Goker M."/>
            <person name="Bristow J."/>
            <person name="Eisen J.A."/>
            <person name="Markowitz V."/>
            <person name="Hugenholtz P."/>
            <person name="Kyrpides N.C."/>
            <person name="Klenk H.P."/>
            <person name="Woyke T."/>
        </authorList>
    </citation>
    <scope>NUCLEOTIDE SEQUENCE [LARGE SCALE GENOMIC DNA]</scope>
    <source>
        <strain evidence="5">ATCC 27775 / DSM 1100 / LMG 10767 / O</strain>
    </source>
</reference>
<dbReference type="Proteomes" id="UP000008461">
    <property type="component" value="Chromosome"/>
</dbReference>
<dbReference type="InterPro" id="IPR042099">
    <property type="entry name" value="ANL_N_sf"/>
</dbReference>
<proteinExistence type="predicted"/>
<dbReference type="KEGG" id="hhy:Halhy_3335"/>
<feature type="domain" description="AMP-dependent synthetase/ligase" evidence="3">
    <location>
        <begin position="12"/>
        <end position="422"/>
    </location>
</feature>
<dbReference type="InterPro" id="IPR020845">
    <property type="entry name" value="AMP-binding_CS"/>
</dbReference>
<evidence type="ECO:0000256" key="2">
    <source>
        <dbReference type="ARBA" id="ARBA00022840"/>
    </source>
</evidence>
<dbReference type="EC" id="6.2.1.3" evidence="4"/>
<dbReference type="Gene3D" id="3.40.50.12780">
    <property type="entry name" value="N-terminal domain of ligase-like"/>
    <property type="match status" value="2"/>
</dbReference>
<keyword evidence="1" id="KW-0547">Nucleotide-binding</keyword>
<dbReference type="AlphaFoldDB" id="F4KUB2"/>